<evidence type="ECO:0000259" key="6">
    <source>
        <dbReference type="Pfam" id="PF08281"/>
    </source>
</evidence>
<dbReference type="GO" id="GO:0006352">
    <property type="term" value="P:DNA-templated transcription initiation"/>
    <property type="evidence" value="ECO:0007669"/>
    <property type="project" value="InterPro"/>
</dbReference>
<dbReference type="InterPro" id="IPR013324">
    <property type="entry name" value="RNA_pol_sigma_r3/r4-like"/>
</dbReference>
<evidence type="ECO:0000256" key="4">
    <source>
        <dbReference type="ARBA" id="ARBA00023163"/>
    </source>
</evidence>
<dbReference type="EMBL" id="SJST01000004">
    <property type="protein sequence ID" value="TCD13875.1"/>
    <property type="molecule type" value="Genomic_DNA"/>
</dbReference>
<gene>
    <name evidence="7" type="ORF">E0D97_12335</name>
</gene>
<evidence type="ECO:0000313" key="8">
    <source>
        <dbReference type="Proteomes" id="UP000291301"/>
    </source>
</evidence>
<dbReference type="Proteomes" id="UP000291301">
    <property type="component" value="Unassembled WGS sequence"/>
</dbReference>
<dbReference type="CDD" id="cd06171">
    <property type="entry name" value="Sigma70_r4"/>
    <property type="match status" value="1"/>
</dbReference>
<comment type="caution">
    <text evidence="7">The sequence shown here is derived from an EMBL/GenBank/DDBJ whole genome shotgun (WGS) entry which is preliminary data.</text>
</comment>
<dbReference type="InterPro" id="IPR039425">
    <property type="entry name" value="RNA_pol_sigma-70-like"/>
</dbReference>
<comment type="similarity">
    <text evidence="1">Belongs to the sigma-70 factor family. ECF subfamily.</text>
</comment>
<feature type="domain" description="RNA polymerase sigma-70 region 2" evidence="5">
    <location>
        <begin position="28"/>
        <end position="95"/>
    </location>
</feature>
<dbReference type="Gene3D" id="1.10.10.10">
    <property type="entry name" value="Winged helix-like DNA-binding domain superfamily/Winged helix DNA-binding domain"/>
    <property type="match status" value="1"/>
</dbReference>
<dbReference type="GO" id="GO:0016987">
    <property type="term" value="F:sigma factor activity"/>
    <property type="evidence" value="ECO:0007669"/>
    <property type="project" value="UniProtKB-KW"/>
</dbReference>
<organism evidence="7 8">
    <name type="scientific">Oricola cellulosilytica</name>
    <dbReference type="NCBI Taxonomy" id="1429082"/>
    <lineage>
        <taxon>Bacteria</taxon>
        <taxon>Pseudomonadati</taxon>
        <taxon>Pseudomonadota</taxon>
        <taxon>Alphaproteobacteria</taxon>
        <taxon>Hyphomicrobiales</taxon>
        <taxon>Ahrensiaceae</taxon>
        <taxon>Oricola</taxon>
    </lineage>
</organism>
<evidence type="ECO:0000256" key="2">
    <source>
        <dbReference type="ARBA" id="ARBA00023015"/>
    </source>
</evidence>
<dbReference type="GO" id="GO:0003677">
    <property type="term" value="F:DNA binding"/>
    <property type="evidence" value="ECO:0007669"/>
    <property type="project" value="InterPro"/>
</dbReference>
<feature type="domain" description="RNA polymerase sigma factor 70 region 4 type 2" evidence="6">
    <location>
        <begin position="126"/>
        <end position="177"/>
    </location>
</feature>
<dbReference type="SUPFAM" id="SSF88659">
    <property type="entry name" value="Sigma3 and sigma4 domains of RNA polymerase sigma factors"/>
    <property type="match status" value="1"/>
</dbReference>
<dbReference type="InterPro" id="IPR013325">
    <property type="entry name" value="RNA_pol_sigma_r2"/>
</dbReference>
<dbReference type="InterPro" id="IPR007627">
    <property type="entry name" value="RNA_pol_sigma70_r2"/>
</dbReference>
<dbReference type="SUPFAM" id="SSF88946">
    <property type="entry name" value="Sigma2 domain of RNA polymerase sigma factors"/>
    <property type="match status" value="1"/>
</dbReference>
<accession>A0A4R0PAC2</accession>
<dbReference type="RefSeq" id="WP_131569322.1">
    <property type="nucleotide sequence ID" value="NZ_JAINFK010000003.1"/>
</dbReference>
<name>A0A4R0PAC2_9HYPH</name>
<keyword evidence="2" id="KW-0805">Transcription regulation</keyword>
<dbReference type="PANTHER" id="PTHR43133:SF62">
    <property type="entry name" value="RNA POLYMERASE SIGMA FACTOR SIGZ"/>
    <property type="match status" value="1"/>
</dbReference>
<evidence type="ECO:0000259" key="5">
    <source>
        <dbReference type="Pfam" id="PF04542"/>
    </source>
</evidence>
<reference evidence="7 8" key="1">
    <citation type="journal article" date="2015" name="Antonie Van Leeuwenhoek">
        <title>Oricola cellulosilytica gen. nov., sp. nov., a cellulose-degrading bacterium of the family Phyllobacteriaceae isolated from surface seashore water, and emended descriptions of Mesorhizobium loti and Phyllobacterium myrsinacearum.</title>
        <authorList>
            <person name="Hameed A."/>
            <person name="Shahina M."/>
            <person name="Lai W.A."/>
            <person name="Lin S.Y."/>
            <person name="Young L.S."/>
            <person name="Liu Y.C."/>
            <person name="Hsu Y.H."/>
            <person name="Young C.C."/>
        </authorList>
    </citation>
    <scope>NUCLEOTIDE SEQUENCE [LARGE SCALE GENOMIC DNA]</scope>
    <source>
        <strain evidence="7 8">KCTC 52183</strain>
    </source>
</reference>
<protein>
    <submittedName>
        <fullName evidence="7">Sigma-70 family RNA polymerase sigma factor</fullName>
    </submittedName>
</protein>
<dbReference type="Gene3D" id="1.10.1740.10">
    <property type="match status" value="1"/>
</dbReference>
<evidence type="ECO:0000256" key="1">
    <source>
        <dbReference type="ARBA" id="ARBA00010641"/>
    </source>
</evidence>
<dbReference type="PANTHER" id="PTHR43133">
    <property type="entry name" value="RNA POLYMERASE ECF-TYPE SIGMA FACTO"/>
    <property type="match status" value="1"/>
</dbReference>
<keyword evidence="8" id="KW-1185">Reference proteome</keyword>
<dbReference type="InterPro" id="IPR013249">
    <property type="entry name" value="RNA_pol_sigma70_r4_t2"/>
</dbReference>
<keyword evidence="3" id="KW-0731">Sigma factor</keyword>
<dbReference type="Pfam" id="PF08281">
    <property type="entry name" value="Sigma70_r4_2"/>
    <property type="match status" value="1"/>
</dbReference>
<dbReference type="OrthoDB" id="9784272at2"/>
<evidence type="ECO:0000313" key="7">
    <source>
        <dbReference type="EMBL" id="TCD13875.1"/>
    </source>
</evidence>
<dbReference type="Pfam" id="PF04542">
    <property type="entry name" value="Sigma70_r2"/>
    <property type="match status" value="1"/>
</dbReference>
<evidence type="ECO:0000256" key="3">
    <source>
        <dbReference type="ARBA" id="ARBA00023082"/>
    </source>
</evidence>
<dbReference type="AlphaFoldDB" id="A0A4R0PAC2"/>
<keyword evidence="4" id="KW-0804">Transcription</keyword>
<dbReference type="InterPro" id="IPR014284">
    <property type="entry name" value="RNA_pol_sigma-70_dom"/>
</dbReference>
<sequence length="191" mass="21828">MKSEQHRHFAALARAVAERADRQAFTELFDHFAPRIKSYLQGLSLEGGQAEEVTQEVMVVLWHKAALFDPAKSSLGTWLFRVARNRRIDLVRRDKSGLLDPEDPIFRPEEADPADQMMDAEQRDGRVREALRDLPAEQLELVRKAFYLGLSHSQIAEETGLPLGTVKSRIRLAFARLRKALDQDDMVDTDF</sequence>
<proteinExistence type="inferred from homology"/>
<dbReference type="NCBIfam" id="TIGR02937">
    <property type="entry name" value="sigma70-ECF"/>
    <property type="match status" value="1"/>
</dbReference>
<dbReference type="InterPro" id="IPR036388">
    <property type="entry name" value="WH-like_DNA-bd_sf"/>
</dbReference>